<dbReference type="GO" id="GO:0019698">
    <property type="term" value="P:D-galacturonate catabolic process"/>
    <property type="evidence" value="ECO:0007669"/>
    <property type="project" value="TreeGrafter"/>
</dbReference>
<dbReference type="EMBL" id="BART01003292">
    <property type="protein sequence ID" value="GAG55021.1"/>
    <property type="molecule type" value="Genomic_DNA"/>
</dbReference>
<dbReference type="GO" id="GO:0016829">
    <property type="term" value="F:lyase activity"/>
    <property type="evidence" value="ECO:0007669"/>
    <property type="project" value="UniProtKB-KW"/>
</dbReference>
<gene>
    <name evidence="3" type="ORF">S01H4_09230</name>
</gene>
<evidence type="ECO:0000259" key="2">
    <source>
        <dbReference type="SMART" id="SM00858"/>
    </source>
</evidence>
<dbReference type="CDD" id="cd11613">
    <property type="entry name" value="SAF_AH_GD"/>
    <property type="match status" value="1"/>
</dbReference>
<dbReference type="AlphaFoldDB" id="X1A482"/>
<sequence length="96" mass="10843">MPKHLNNFIIMHPDDNCVTALEDISKGSQIQIRESSIVINQNIPLGHKFALEGIRKGDLVKKYGHSIGIATEDINKGDWIHTHNLTSQYLKEVLKL</sequence>
<dbReference type="SMART" id="SM00858">
    <property type="entry name" value="SAF"/>
    <property type="match status" value="1"/>
</dbReference>
<dbReference type="InterPro" id="IPR013974">
    <property type="entry name" value="SAF"/>
</dbReference>
<evidence type="ECO:0000256" key="1">
    <source>
        <dbReference type="ARBA" id="ARBA00023239"/>
    </source>
</evidence>
<dbReference type="PANTHER" id="PTHR30536">
    <property type="entry name" value="ALTRONATE/GALACTARATE DEHYDRATASE"/>
    <property type="match status" value="1"/>
</dbReference>
<proteinExistence type="predicted"/>
<keyword evidence="1" id="KW-0456">Lyase</keyword>
<evidence type="ECO:0000313" key="3">
    <source>
        <dbReference type="EMBL" id="GAG55021.1"/>
    </source>
</evidence>
<reference evidence="3" key="1">
    <citation type="journal article" date="2014" name="Front. Microbiol.">
        <title>High frequency of phylogenetically diverse reductive dehalogenase-homologous genes in deep subseafloor sedimentary metagenomes.</title>
        <authorList>
            <person name="Kawai M."/>
            <person name="Futagami T."/>
            <person name="Toyoda A."/>
            <person name="Takaki Y."/>
            <person name="Nishi S."/>
            <person name="Hori S."/>
            <person name="Arai W."/>
            <person name="Tsubouchi T."/>
            <person name="Morono Y."/>
            <person name="Uchiyama I."/>
            <person name="Ito T."/>
            <person name="Fujiyama A."/>
            <person name="Inagaki F."/>
            <person name="Takami H."/>
        </authorList>
    </citation>
    <scope>NUCLEOTIDE SEQUENCE</scope>
    <source>
        <strain evidence="3">Expedition CK06-06</strain>
    </source>
</reference>
<dbReference type="PANTHER" id="PTHR30536:SF5">
    <property type="entry name" value="ALTRONATE DEHYDRATASE"/>
    <property type="match status" value="1"/>
</dbReference>
<comment type="caution">
    <text evidence="3">The sequence shown here is derived from an EMBL/GenBank/DDBJ whole genome shotgun (WGS) entry which is preliminary data.</text>
</comment>
<dbReference type="Pfam" id="PF08666">
    <property type="entry name" value="SAF"/>
    <property type="match status" value="1"/>
</dbReference>
<feature type="domain" description="SAF" evidence="2">
    <location>
        <begin position="15"/>
        <end position="86"/>
    </location>
</feature>
<dbReference type="Gene3D" id="2.30.130.110">
    <property type="match status" value="1"/>
</dbReference>
<protein>
    <recommendedName>
        <fullName evidence="2">SAF domain-containing protein</fullName>
    </recommendedName>
</protein>
<accession>X1A482</accession>
<dbReference type="InterPro" id="IPR052172">
    <property type="entry name" value="UxaA_altronate/galactarate_dh"/>
</dbReference>
<name>X1A482_9ZZZZ</name>
<organism evidence="3">
    <name type="scientific">marine sediment metagenome</name>
    <dbReference type="NCBI Taxonomy" id="412755"/>
    <lineage>
        <taxon>unclassified sequences</taxon>
        <taxon>metagenomes</taxon>
        <taxon>ecological metagenomes</taxon>
    </lineage>
</organism>
<dbReference type="InterPro" id="IPR044144">
    <property type="entry name" value="SAF_UxaA/GarD"/>
</dbReference>